<evidence type="ECO:0000313" key="6">
    <source>
        <dbReference type="Proteomes" id="UP000198327"/>
    </source>
</evidence>
<dbReference type="AlphaFoldDB" id="A0A239MYE8"/>
<evidence type="ECO:0000256" key="1">
    <source>
        <dbReference type="ARBA" id="ARBA00023015"/>
    </source>
</evidence>
<dbReference type="InterPro" id="IPR008920">
    <property type="entry name" value="TF_FadR/GntR_C"/>
</dbReference>
<evidence type="ECO:0000259" key="4">
    <source>
        <dbReference type="PROSITE" id="PS50949"/>
    </source>
</evidence>
<reference evidence="6" key="1">
    <citation type="submission" date="2017-06" db="EMBL/GenBank/DDBJ databases">
        <authorList>
            <person name="Varghese N."/>
            <person name="Submissions S."/>
        </authorList>
    </citation>
    <scope>NUCLEOTIDE SEQUENCE [LARGE SCALE GENOMIC DNA]</scope>
    <source>
        <strain evidence="6">JCM 23211</strain>
    </source>
</reference>
<protein>
    <submittedName>
        <fullName evidence="5">DNA-binding transcriptional regulator, GntR family</fullName>
    </submittedName>
</protein>
<dbReference type="Gene3D" id="1.10.10.10">
    <property type="entry name" value="Winged helix-like DNA-binding domain superfamily/Winged helix DNA-binding domain"/>
    <property type="match status" value="1"/>
</dbReference>
<dbReference type="InterPro" id="IPR000485">
    <property type="entry name" value="AsnC-type_HTH_dom"/>
</dbReference>
<dbReference type="InterPro" id="IPR036388">
    <property type="entry name" value="WH-like_DNA-bd_sf"/>
</dbReference>
<dbReference type="Pfam" id="PF07729">
    <property type="entry name" value="FCD"/>
    <property type="match status" value="1"/>
</dbReference>
<dbReference type="Proteomes" id="UP000198327">
    <property type="component" value="Unassembled WGS sequence"/>
</dbReference>
<evidence type="ECO:0000313" key="5">
    <source>
        <dbReference type="EMBL" id="SNT47781.1"/>
    </source>
</evidence>
<dbReference type="CDD" id="cd07377">
    <property type="entry name" value="WHTH_GntR"/>
    <property type="match status" value="1"/>
</dbReference>
<dbReference type="SMART" id="SM00895">
    <property type="entry name" value="FCD"/>
    <property type="match status" value="1"/>
</dbReference>
<keyword evidence="2 5" id="KW-0238">DNA-binding</keyword>
<dbReference type="PROSITE" id="PS50949">
    <property type="entry name" value="HTH_GNTR"/>
    <property type="match status" value="1"/>
</dbReference>
<dbReference type="GO" id="GO:0003700">
    <property type="term" value="F:DNA-binding transcription factor activity"/>
    <property type="evidence" value="ECO:0007669"/>
    <property type="project" value="InterPro"/>
</dbReference>
<proteinExistence type="predicted"/>
<evidence type="ECO:0000256" key="3">
    <source>
        <dbReference type="ARBA" id="ARBA00023163"/>
    </source>
</evidence>
<dbReference type="EMBL" id="FZOW01000025">
    <property type="protein sequence ID" value="SNT47781.1"/>
    <property type="molecule type" value="Genomic_DNA"/>
</dbReference>
<gene>
    <name evidence="5" type="ORF">SAMN05421642_12511</name>
</gene>
<dbReference type="SMART" id="SM00345">
    <property type="entry name" value="HTH_GNTR"/>
    <property type="match status" value="1"/>
</dbReference>
<keyword evidence="6" id="KW-1185">Reference proteome</keyword>
<dbReference type="SUPFAM" id="SSF46785">
    <property type="entry name" value="Winged helix' DNA-binding domain"/>
    <property type="match status" value="1"/>
</dbReference>
<accession>A0A239MYE8</accession>
<dbReference type="GO" id="GO:0043565">
    <property type="term" value="F:sequence-specific DNA binding"/>
    <property type="evidence" value="ECO:0007669"/>
    <property type="project" value="InterPro"/>
</dbReference>
<evidence type="ECO:0000256" key="2">
    <source>
        <dbReference type="ARBA" id="ARBA00023125"/>
    </source>
</evidence>
<feature type="domain" description="HTH gntR-type" evidence="4">
    <location>
        <begin position="1"/>
        <end position="65"/>
    </location>
</feature>
<dbReference type="InterPro" id="IPR011711">
    <property type="entry name" value="GntR_C"/>
</dbReference>
<dbReference type="OrthoDB" id="3186208at2"/>
<dbReference type="SUPFAM" id="SSF48008">
    <property type="entry name" value="GntR ligand-binding domain-like"/>
    <property type="match status" value="1"/>
</dbReference>
<dbReference type="PANTHER" id="PTHR43537:SF5">
    <property type="entry name" value="UXU OPERON TRANSCRIPTIONAL REGULATOR"/>
    <property type="match status" value="1"/>
</dbReference>
<dbReference type="InterPro" id="IPR036390">
    <property type="entry name" value="WH_DNA-bd_sf"/>
</dbReference>
<keyword evidence="3" id="KW-0804">Transcription</keyword>
<dbReference type="PANTHER" id="PTHR43537">
    <property type="entry name" value="TRANSCRIPTIONAL REGULATOR, GNTR FAMILY"/>
    <property type="match status" value="1"/>
</dbReference>
<sequence>MDQVVSAIQAAIDSGRMSPGVKYSVYQLADQLGVSRTPVREALLRLEEAGLIRFEARQGFYIMLPHPQEIADIFAVRLALEVPAVRRAAQIATASTKKMLSKRMAAMRQAVRKSDEVQFSAHDQLLHDHVLQAAGNVRAQRIVAGLRESTRLLGVSTADRTRTLADIDQEHIPIVSAIAENDADAAEAAMRTHLVTTGRLLVAQAACNQDLEGLDVDAIWFHSVQE</sequence>
<dbReference type="PRINTS" id="PR00035">
    <property type="entry name" value="HTHGNTR"/>
</dbReference>
<dbReference type="PRINTS" id="PR00033">
    <property type="entry name" value="HTHASNC"/>
</dbReference>
<keyword evidence="1" id="KW-0805">Transcription regulation</keyword>
<organism evidence="5 6">
    <name type="scientific">Rhodococcoides kyotonense</name>
    <dbReference type="NCBI Taxonomy" id="398843"/>
    <lineage>
        <taxon>Bacteria</taxon>
        <taxon>Bacillati</taxon>
        <taxon>Actinomycetota</taxon>
        <taxon>Actinomycetes</taxon>
        <taxon>Mycobacteriales</taxon>
        <taxon>Nocardiaceae</taxon>
        <taxon>Rhodococcoides</taxon>
    </lineage>
</organism>
<dbReference type="InterPro" id="IPR000524">
    <property type="entry name" value="Tscrpt_reg_HTH_GntR"/>
</dbReference>
<dbReference type="Pfam" id="PF00392">
    <property type="entry name" value="GntR"/>
    <property type="match status" value="1"/>
</dbReference>
<name>A0A239MYE8_9NOCA</name>
<dbReference type="Gene3D" id="1.20.120.530">
    <property type="entry name" value="GntR ligand-binding domain-like"/>
    <property type="match status" value="1"/>
</dbReference>